<dbReference type="Pfam" id="PF01434">
    <property type="entry name" value="Peptidase_M41"/>
    <property type="match status" value="1"/>
</dbReference>
<dbReference type="InterPro" id="IPR000642">
    <property type="entry name" value="Peptidase_M41"/>
</dbReference>
<dbReference type="Gene3D" id="1.20.58.760">
    <property type="entry name" value="Peptidase M41"/>
    <property type="match status" value="1"/>
</dbReference>
<dbReference type="SUPFAM" id="SSF140990">
    <property type="entry name" value="FtsH protease domain-like"/>
    <property type="match status" value="1"/>
</dbReference>
<evidence type="ECO:0000313" key="4">
    <source>
        <dbReference type="Proteomes" id="UP001595648"/>
    </source>
</evidence>
<sequence length="367" mass="39702">MASEALLGLLGHTESCLALIRAGPIASCDCRTAHMEDPAIALEVTRHYARIAIATGWPIPTVILELLTCHVMDANPACTELAEWLEALVFWTPRRRRTITRVRTIHEPSSGSSSRPASSIGHGNDRKDWKMKKRRMPRLSRQHRSKKTRAVEAAGDAGISAERAADAVGSADSVLGDALLLRLLQLQFRTSVHEAAHAVARLHLDLGTIVKITIEAPEGGYVTGTMPEEQTEAMLTGVLITALAGRAAEEVIVGSVAAGSGSESCDLAAATALAFDMETVMGFSKKWPLLYRKVEDRTSLLATDEDLAERVNARLESAYAVARKMVVNQEIAIDFLGEILLARKTLEGDELDAVLQEVKQRIVATPG</sequence>
<evidence type="ECO:0000259" key="2">
    <source>
        <dbReference type="Pfam" id="PF01434"/>
    </source>
</evidence>
<feature type="domain" description="Peptidase M41" evidence="2">
    <location>
        <begin position="190"/>
        <end position="353"/>
    </location>
</feature>
<evidence type="ECO:0000256" key="1">
    <source>
        <dbReference type="SAM" id="MobiDB-lite"/>
    </source>
</evidence>
<evidence type="ECO:0000313" key="3">
    <source>
        <dbReference type="EMBL" id="MFC3321346.1"/>
    </source>
</evidence>
<dbReference type="EMBL" id="JBHRVD010000001">
    <property type="protein sequence ID" value="MFC3321346.1"/>
    <property type="molecule type" value="Genomic_DNA"/>
</dbReference>
<dbReference type="Proteomes" id="UP001595648">
    <property type="component" value="Unassembled WGS sequence"/>
</dbReference>
<gene>
    <name evidence="3" type="ORF">ACFOJ9_06075</name>
</gene>
<keyword evidence="4" id="KW-1185">Reference proteome</keyword>
<reference evidence="4" key="1">
    <citation type="journal article" date="2019" name="Int. J. Syst. Evol. Microbiol.">
        <title>The Global Catalogue of Microorganisms (GCM) 10K type strain sequencing project: providing services to taxonomists for standard genome sequencing and annotation.</title>
        <authorList>
            <consortium name="The Broad Institute Genomics Platform"/>
            <consortium name="The Broad Institute Genome Sequencing Center for Infectious Disease"/>
            <person name="Wu L."/>
            <person name="Ma J."/>
        </authorList>
    </citation>
    <scope>NUCLEOTIDE SEQUENCE [LARGE SCALE GENOMIC DNA]</scope>
    <source>
        <strain evidence="4">ICMP 19515</strain>
    </source>
</reference>
<dbReference type="RefSeq" id="WP_378977636.1">
    <property type="nucleotide sequence ID" value="NZ_JBHRVD010000001.1"/>
</dbReference>
<dbReference type="PANTHER" id="PTHR23076">
    <property type="entry name" value="METALLOPROTEASE M41 FTSH"/>
    <property type="match status" value="1"/>
</dbReference>
<accession>A0ABV7MHK9</accession>
<feature type="compositionally biased region" description="Low complexity" evidence="1">
    <location>
        <begin position="109"/>
        <end position="119"/>
    </location>
</feature>
<proteinExistence type="predicted"/>
<protein>
    <recommendedName>
        <fullName evidence="2">Peptidase M41 domain-containing protein</fullName>
    </recommendedName>
</protein>
<feature type="region of interest" description="Disordered" evidence="1">
    <location>
        <begin position="105"/>
        <end position="154"/>
    </location>
</feature>
<feature type="compositionally biased region" description="Basic residues" evidence="1">
    <location>
        <begin position="129"/>
        <end position="148"/>
    </location>
</feature>
<dbReference type="PANTHER" id="PTHR23076:SF97">
    <property type="entry name" value="ATP-DEPENDENT ZINC METALLOPROTEASE YME1L1"/>
    <property type="match status" value="1"/>
</dbReference>
<organism evidence="3 4">
    <name type="scientific">Mesorhizobium cantuariense</name>
    <dbReference type="NCBI Taxonomy" id="1300275"/>
    <lineage>
        <taxon>Bacteria</taxon>
        <taxon>Pseudomonadati</taxon>
        <taxon>Pseudomonadota</taxon>
        <taxon>Alphaproteobacteria</taxon>
        <taxon>Hyphomicrobiales</taxon>
        <taxon>Phyllobacteriaceae</taxon>
        <taxon>Mesorhizobium</taxon>
    </lineage>
</organism>
<dbReference type="InterPro" id="IPR037219">
    <property type="entry name" value="Peptidase_M41-like"/>
</dbReference>
<name>A0ABV7MHK9_9HYPH</name>
<comment type="caution">
    <text evidence="3">The sequence shown here is derived from an EMBL/GenBank/DDBJ whole genome shotgun (WGS) entry which is preliminary data.</text>
</comment>